<dbReference type="InterPro" id="IPR019264">
    <property type="entry name" value="DUF2179"/>
</dbReference>
<keyword evidence="5 6" id="KW-0472">Membrane</keyword>
<reference evidence="9" key="1">
    <citation type="submission" date="2017-08" db="EMBL/GenBank/DDBJ databases">
        <authorList>
            <person name="Alvarez-Ponce D."/>
            <person name="Weitzman C.L."/>
            <person name="Tillett R.L."/>
            <person name="Sandmeier F.C."/>
            <person name="Tracy C.R."/>
        </authorList>
    </citation>
    <scope>NUCLEOTIDE SEQUENCE [LARGE SCALE GENOMIC DNA]</scope>
    <source>
        <strain evidence="9">723</strain>
    </source>
</reference>
<evidence type="ECO:0000256" key="3">
    <source>
        <dbReference type="ARBA" id="ARBA00022692"/>
    </source>
</evidence>
<gene>
    <name evidence="8" type="ORF">CJJ23_00310</name>
</gene>
<name>A0A269TK25_9BACT</name>
<keyword evidence="4 6" id="KW-1133">Transmembrane helix</keyword>
<dbReference type="GO" id="GO:0005886">
    <property type="term" value="C:plasma membrane"/>
    <property type="evidence" value="ECO:0007669"/>
    <property type="project" value="UniProtKB-SubCell"/>
</dbReference>
<evidence type="ECO:0000256" key="1">
    <source>
        <dbReference type="ARBA" id="ARBA00004651"/>
    </source>
</evidence>
<keyword evidence="2" id="KW-1003">Cell membrane</keyword>
<dbReference type="AlphaFoldDB" id="A0A269TK25"/>
<keyword evidence="3 6" id="KW-0812">Transmembrane</keyword>
<dbReference type="EMBL" id="NQNY01000001">
    <property type="protein sequence ID" value="PAK21774.1"/>
    <property type="molecule type" value="Genomic_DNA"/>
</dbReference>
<feature type="domain" description="DUF2179" evidence="7">
    <location>
        <begin position="408"/>
        <end position="461"/>
    </location>
</feature>
<dbReference type="InterPro" id="IPR051461">
    <property type="entry name" value="UPF0750_membrane"/>
</dbReference>
<evidence type="ECO:0000256" key="4">
    <source>
        <dbReference type="ARBA" id="ARBA00022989"/>
    </source>
</evidence>
<dbReference type="PANTHER" id="PTHR33545:SF5">
    <property type="entry name" value="UPF0750 MEMBRANE PROTEIN YITT"/>
    <property type="match status" value="1"/>
</dbReference>
<feature type="transmembrane region" description="Helical" evidence="6">
    <location>
        <begin position="200"/>
        <end position="223"/>
    </location>
</feature>
<evidence type="ECO:0000313" key="9">
    <source>
        <dbReference type="Proteomes" id="UP000216943"/>
    </source>
</evidence>
<proteinExistence type="predicted"/>
<protein>
    <recommendedName>
        <fullName evidence="7">DUF2179 domain-containing protein</fullName>
    </recommendedName>
</protein>
<feature type="transmembrane region" description="Helical" evidence="6">
    <location>
        <begin position="306"/>
        <end position="328"/>
    </location>
</feature>
<dbReference type="OrthoDB" id="387512at2"/>
<feature type="transmembrane region" description="Helical" evidence="6">
    <location>
        <begin position="360"/>
        <end position="378"/>
    </location>
</feature>
<dbReference type="RefSeq" id="WP_095334430.1">
    <property type="nucleotide sequence ID" value="NZ_NQNY01000001.1"/>
</dbReference>
<evidence type="ECO:0000259" key="7">
    <source>
        <dbReference type="Pfam" id="PF10035"/>
    </source>
</evidence>
<evidence type="ECO:0000313" key="8">
    <source>
        <dbReference type="EMBL" id="PAK21774.1"/>
    </source>
</evidence>
<sequence>MADQKAPGSEKNKNNIIKEVINKALEIEPKTEDLVITDDETHRALGPDEVEVNNATYESQLINLNKKTKTHTINKLNNVTVKGNFVRTRLSGSILKFGYLYSAHNKTAQISITIVLAIIFGILGVILLQNTGLYDYGLASIPMALGRLSYFLILKETANQQQAYVVFNILFWLLYFVANIPLIIFGYFKVGKRFTELSTYFLLVSTLTSIGFGFIPQIENFFLFSNLSVNAHQALAQYNIPVVLWNYGADSASIIGVFVYSIAYSVVLSWVYASLLIINSSTGGFDFFGMWYALKKYKDVGKILGYINLMCFLIAIIIGSYVPASIALEDYLNSVSSTSPEFIDPKVSPWSVSLLLNPNFVFSVIANLIFTFLLGVYFPKYKISKVEIYSAKVNEIVSKIKESEKPFTVSIINLTGGYSGKSQTMLVTTCMFIDSPYLLKLIRSVDKDCLVTVNFINNVDGYVYLADNSEKKKDKKRLIWKSKK</sequence>
<feature type="transmembrane region" description="Helical" evidence="6">
    <location>
        <begin position="165"/>
        <end position="188"/>
    </location>
</feature>
<dbReference type="Gene3D" id="3.30.70.120">
    <property type="match status" value="1"/>
</dbReference>
<feature type="transmembrane region" description="Helical" evidence="6">
    <location>
        <begin position="270"/>
        <end position="294"/>
    </location>
</feature>
<comment type="subcellular location">
    <subcellularLocation>
        <location evidence="1">Cell membrane</location>
        <topology evidence="1">Multi-pass membrane protein</topology>
    </subcellularLocation>
</comment>
<evidence type="ECO:0000256" key="6">
    <source>
        <dbReference type="SAM" id="Phobius"/>
    </source>
</evidence>
<organism evidence="8 9">
    <name type="scientific">Mycoplasmopsis agassizii</name>
    <dbReference type="NCBI Taxonomy" id="33922"/>
    <lineage>
        <taxon>Bacteria</taxon>
        <taxon>Bacillati</taxon>
        <taxon>Mycoplasmatota</taxon>
        <taxon>Mycoplasmoidales</taxon>
        <taxon>Metamycoplasmataceae</taxon>
        <taxon>Mycoplasmopsis</taxon>
    </lineage>
</organism>
<dbReference type="Pfam" id="PF10035">
    <property type="entry name" value="DUF2179"/>
    <property type="match status" value="1"/>
</dbReference>
<feature type="transmembrane region" description="Helical" evidence="6">
    <location>
        <begin position="244"/>
        <end position="264"/>
    </location>
</feature>
<feature type="transmembrane region" description="Helical" evidence="6">
    <location>
        <begin position="110"/>
        <end position="128"/>
    </location>
</feature>
<dbReference type="InterPro" id="IPR015867">
    <property type="entry name" value="N-reg_PII/ATP_PRibTrfase_C"/>
</dbReference>
<comment type="caution">
    <text evidence="8">The sequence shown here is derived from an EMBL/GenBank/DDBJ whole genome shotgun (WGS) entry which is preliminary data.</text>
</comment>
<evidence type="ECO:0000256" key="2">
    <source>
        <dbReference type="ARBA" id="ARBA00022475"/>
    </source>
</evidence>
<feature type="transmembrane region" description="Helical" evidence="6">
    <location>
        <begin position="134"/>
        <end position="153"/>
    </location>
</feature>
<dbReference type="PANTHER" id="PTHR33545">
    <property type="entry name" value="UPF0750 MEMBRANE PROTEIN YITT-RELATED"/>
    <property type="match status" value="1"/>
</dbReference>
<dbReference type="Proteomes" id="UP000216943">
    <property type="component" value="Unassembled WGS sequence"/>
</dbReference>
<evidence type="ECO:0000256" key="5">
    <source>
        <dbReference type="ARBA" id="ARBA00023136"/>
    </source>
</evidence>
<accession>A0A269TK25</accession>